<organism evidence="3 4">
    <name type="scientific">Apiospora saccharicola</name>
    <dbReference type="NCBI Taxonomy" id="335842"/>
    <lineage>
        <taxon>Eukaryota</taxon>
        <taxon>Fungi</taxon>
        <taxon>Dikarya</taxon>
        <taxon>Ascomycota</taxon>
        <taxon>Pezizomycotina</taxon>
        <taxon>Sordariomycetes</taxon>
        <taxon>Xylariomycetidae</taxon>
        <taxon>Amphisphaeriales</taxon>
        <taxon>Apiosporaceae</taxon>
        <taxon>Apiospora</taxon>
    </lineage>
</organism>
<accession>A0ABR1V8Z4</accession>
<dbReference type="InterPro" id="IPR036188">
    <property type="entry name" value="FAD/NAD-bd_sf"/>
</dbReference>
<comment type="similarity">
    <text evidence="1">Belongs to the GMC oxidoreductase family.</text>
</comment>
<evidence type="ECO:0000256" key="1">
    <source>
        <dbReference type="ARBA" id="ARBA00010790"/>
    </source>
</evidence>
<evidence type="ECO:0000313" key="3">
    <source>
        <dbReference type="EMBL" id="KAK8067674.1"/>
    </source>
</evidence>
<dbReference type="Gene3D" id="3.50.50.60">
    <property type="entry name" value="FAD/NAD(P)-binding domain"/>
    <property type="match status" value="1"/>
</dbReference>
<keyword evidence="4" id="KW-1185">Reference proteome</keyword>
<dbReference type="InterPro" id="IPR007867">
    <property type="entry name" value="GMC_OxRtase_C"/>
</dbReference>
<evidence type="ECO:0000313" key="4">
    <source>
        <dbReference type="Proteomes" id="UP001446871"/>
    </source>
</evidence>
<dbReference type="PANTHER" id="PTHR11552">
    <property type="entry name" value="GLUCOSE-METHANOL-CHOLINE GMC OXIDOREDUCTASE"/>
    <property type="match status" value="1"/>
</dbReference>
<evidence type="ECO:0000259" key="2">
    <source>
        <dbReference type="PROSITE" id="PS00624"/>
    </source>
</evidence>
<dbReference type="Pfam" id="PF00732">
    <property type="entry name" value="GMC_oxred_N"/>
    <property type="match status" value="1"/>
</dbReference>
<comment type="caution">
    <text evidence="3">The sequence shown here is derived from an EMBL/GenBank/DDBJ whole genome shotgun (WGS) entry which is preliminary data.</text>
</comment>
<proteinExistence type="inferred from homology"/>
<name>A0ABR1V8Z4_9PEZI</name>
<dbReference type="PANTHER" id="PTHR11552:SF78">
    <property type="entry name" value="GLUCOSE-METHANOL-CHOLINE OXIDOREDUCTASE N-TERMINAL DOMAIN-CONTAINING PROTEIN"/>
    <property type="match status" value="1"/>
</dbReference>
<dbReference type="Gene3D" id="3.30.560.10">
    <property type="entry name" value="Glucose Oxidase, domain 3"/>
    <property type="match status" value="1"/>
</dbReference>
<dbReference type="InterPro" id="IPR012132">
    <property type="entry name" value="GMC_OxRdtase"/>
</dbReference>
<gene>
    <name evidence="3" type="ORF">PG996_006786</name>
</gene>
<protein>
    <recommendedName>
        <fullName evidence="2">Glucose-methanol-choline oxidoreductase N-terminal domain-containing protein</fullName>
    </recommendedName>
</protein>
<dbReference type="PROSITE" id="PS00624">
    <property type="entry name" value="GMC_OXRED_2"/>
    <property type="match status" value="1"/>
</dbReference>
<dbReference type="SUPFAM" id="SSF54373">
    <property type="entry name" value="FAD-linked reductases, C-terminal domain"/>
    <property type="match status" value="1"/>
</dbReference>
<dbReference type="EMBL" id="JAQQWM010000004">
    <property type="protein sequence ID" value="KAK8067674.1"/>
    <property type="molecule type" value="Genomic_DNA"/>
</dbReference>
<feature type="domain" description="Glucose-methanol-choline oxidoreductase N-terminal" evidence="2">
    <location>
        <begin position="275"/>
        <end position="289"/>
    </location>
</feature>
<dbReference type="Proteomes" id="UP001446871">
    <property type="component" value="Unassembled WGS sequence"/>
</dbReference>
<dbReference type="Pfam" id="PF05199">
    <property type="entry name" value="GMC_oxred_C"/>
    <property type="match status" value="1"/>
</dbReference>
<reference evidence="3 4" key="1">
    <citation type="submission" date="2023-01" db="EMBL/GenBank/DDBJ databases">
        <title>Analysis of 21 Apiospora genomes using comparative genomics revels a genus with tremendous synthesis potential of carbohydrate active enzymes and secondary metabolites.</title>
        <authorList>
            <person name="Sorensen T."/>
        </authorList>
    </citation>
    <scope>NUCLEOTIDE SEQUENCE [LARGE SCALE GENOMIC DNA]</scope>
    <source>
        <strain evidence="3 4">CBS 83171</strain>
    </source>
</reference>
<dbReference type="InterPro" id="IPR000172">
    <property type="entry name" value="GMC_OxRdtase_N"/>
</dbReference>
<sequence>MGLYTKLPDRINEMDVIVAGAAGCIIASRLVEADRGLSVLVIESGKNNYHEPRVLHPAFWPSHIAPGNEFTQFYQGPESDHMAGRRGFVPTAQVLGGGSSINTALYSRAVRSDFDSWNMSGWSTEDVLPYMKKGSHQPGDAMTQLEVYHGPGPRDRHGYEGPMQISGGPFRSTRLENEFIAALGHVGWPELEDNNDLDSVNGVMRAMRYIDPLGRRQDTAHMYLHPLLQDGDHPNLHVLVETQVERVLPFSPRPMVPSPYLKLPERSEWSFLRGGPFGSPLLLERSGIGNPQVLDRAGIPLVASLPGVGHDYLDHHGMIYPYKSTLGPEETMDALNSGRLDPATLIAKGDKLLGWNSVDAQAKLRPTDAGIAELGSEFQKAWERDFSQVPDKPLMMLSPFGGFPGDPSSIPAGQYFGMVAFSLHPYSRGHLHITGPNIDDPADFDPAVASDHHGLDIKNHVWMYKKQREAARRMEVYRGEVEGWHPSFPTSSQAYEAPSVYPLADVQDIEYSTDDDKIIEQWMRDHIDSIWHPMGTCKMGPLEERGSANCVNTAMTIAEKAADIFIQELGLRNK</sequence>
<dbReference type="PIRSF" id="PIRSF000137">
    <property type="entry name" value="Alcohol_oxidase"/>
    <property type="match status" value="1"/>
</dbReference>
<dbReference type="SUPFAM" id="SSF51905">
    <property type="entry name" value="FAD/NAD(P)-binding domain"/>
    <property type="match status" value="1"/>
</dbReference>